<dbReference type="FunFam" id="3.30.230.10:FF:000032">
    <property type="entry name" value="mismatch repair endonuclease PMS2 isoform X2"/>
    <property type="match status" value="1"/>
</dbReference>
<dbReference type="FunFam" id="3.30.565.10:FF:000014">
    <property type="entry name" value="Mismatch repair endonuclease pms1, putative"/>
    <property type="match status" value="1"/>
</dbReference>
<dbReference type="Pfam" id="PF13589">
    <property type="entry name" value="HATPase_c_3"/>
    <property type="match status" value="1"/>
</dbReference>
<dbReference type="OrthoDB" id="10254304at2759"/>
<dbReference type="InterPro" id="IPR038973">
    <property type="entry name" value="MutL/Mlh/Pms-like"/>
</dbReference>
<keyword evidence="8" id="KW-0067">ATP-binding</keyword>
<evidence type="ECO:0000256" key="3">
    <source>
        <dbReference type="ARBA" id="ARBA00022722"/>
    </source>
</evidence>
<name>A0A914AKP9_PATMI</name>
<feature type="region of interest" description="Disordered" evidence="14">
    <location>
        <begin position="587"/>
        <end position="655"/>
    </location>
</feature>
<feature type="region of interest" description="Disordered" evidence="14">
    <location>
        <begin position="367"/>
        <end position="410"/>
    </location>
</feature>
<dbReference type="SUPFAM" id="SSF54211">
    <property type="entry name" value="Ribosomal protein S5 domain 2-like"/>
    <property type="match status" value="1"/>
</dbReference>
<dbReference type="InterPro" id="IPR002099">
    <property type="entry name" value="MutL/Mlh/PMS"/>
</dbReference>
<feature type="compositionally biased region" description="Polar residues" evidence="14">
    <location>
        <begin position="607"/>
        <end position="636"/>
    </location>
</feature>
<dbReference type="Proteomes" id="UP000887568">
    <property type="component" value="Unplaced"/>
</dbReference>
<keyword evidence="5" id="KW-0255">Endonuclease</keyword>
<dbReference type="SMART" id="SM01340">
    <property type="entry name" value="DNA_mis_repair"/>
    <property type="match status" value="1"/>
</dbReference>
<dbReference type="GO" id="GO:0032389">
    <property type="term" value="C:MutLalpha complex"/>
    <property type="evidence" value="ECO:0007669"/>
    <property type="project" value="TreeGrafter"/>
</dbReference>
<dbReference type="PROSITE" id="PS00058">
    <property type="entry name" value="DNA_MISMATCH_REPAIR_1"/>
    <property type="match status" value="1"/>
</dbReference>
<dbReference type="Pfam" id="PF01119">
    <property type="entry name" value="DNA_mis_repair"/>
    <property type="match status" value="1"/>
</dbReference>
<evidence type="ECO:0000256" key="2">
    <source>
        <dbReference type="ARBA" id="ARBA00006082"/>
    </source>
</evidence>
<feature type="compositionally biased region" description="Polar residues" evidence="14">
    <location>
        <begin position="459"/>
        <end position="486"/>
    </location>
</feature>
<dbReference type="OMA" id="MRPRRMP"/>
<evidence type="ECO:0000256" key="1">
    <source>
        <dbReference type="ARBA" id="ARBA00004123"/>
    </source>
</evidence>
<evidence type="ECO:0000256" key="13">
    <source>
        <dbReference type="ARBA" id="ARBA00083250"/>
    </source>
</evidence>
<dbReference type="CDD" id="cd16926">
    <property type="entry name" value="HATPase_MutL-MLH-PMS-like"/>
    <property type="match status" value="1"/>
</dbReference>
<feature type="domain" description="MutL C-terminal dimerisation" evidence="15">
    <location>
        <begin position="740"/>
        <end position="884"/>
    </location>
</feature>
<keyword evidence="9" id="KW-0539">Nucleus</keyword>
<dbReference type="SUPFAM" id="SSF55874">
    <property type="entry name" value="ATPase domain of HSP90 chaperone/DNA topoisomerase II/histidine kinase"/>
    <property type="match status" value="1"/>
</dbReference>
<evidence type="ECO:0000256" key="5">
    <source>
        <dbReference type="ARBA" id="ARBA00022759"/>
    </source>
</evidence>
<dbReference type="GeneID" id="119734807"/>
<keyword evidence="3" id="KW-0540">Nuclease</keyword>
<dbReference type="GO" id="GO:0004519">
    <property type="term" value="F:endonuclease activity"/>
    <property type="evidence" value="ECO:0007669"/>
    <property type="project" value="UniProtKB-KW"/>
</dbReference>
<feature type="domain" description="DNA mismatch repair protein S5" evidence="16">
    <location>
        <begin position="221"/>
        <end position="358"/>
    </location>
</feature>
<dbReference type="PANTHER" id="PTHR10073">
    <property type="entry name" value="DNA MISMATCH REPAIR PROTEIN MLH, PMS, MUTL"/>
    <property type="match status" value="1"/>
</dbReference>
<feature type="region of interest" description="Disordered" evidence="14">
    <location>
        <begin position="422"/>
        <end position="552"/>
    </location>
</feature>
<evidence type="ECO:0000256" key="4">
    <source>
        <dbReference type="ARBA" id="ARBA00022741"/>
    </source>
</evidence>
<dbReference type="Gene3D" id="3.30.1540.20">
    <property type="entry name" value="MutL, C-terminal domain, dimerisation subdomain"/>
    <property type="match status" value="1"/>
</dbReference>
<dbReference type="InterPro" id="IPR013507">
    <property type="entry name" value="DNA_mismatch_S5_2-like"/>
</dbReference>
<dbReference type="CTD" id="5395"/>
<dbReference type="InterPro" id="IPR042121">
    <property type="entry name" value="MutL_C_regsub"/>
</dbReference>
<evidence type="ECO:0000256" key="9">
    <source>
        <dbReference type="ARBA" id="ARBA00023242"/>
    </source>
</evidence>
<dbReference type="InterPro" id="IPR020568">
    <property type="entry name" value="Ribosomal_Su5_D2-typ_SF"/>
</dbReference>
<dbReference type="CDD" id="cd03484">
    <property type="entry name" value="MutL_Trans_hPMS_2_like"/>
    <property type="match status" value="1"/>
</dbReference>
<dbReference type="GO" id="GO:0016887">
    <property type="term" value="F:ATP hydrolysis activity"/>
    <property type="evidence" value="ECO:0007669"/>
    <property type="project" value="InterPro"/>
</dbReference>
<feature type="compositionally biased region" description="Polar residues" evidence="14">
    <location>
        <begin position="367"/>
        <end position="381"/>
    </location>
</feature>
<dbReference type="GO" id="GO:0140664">
    <property type="term" value="F:ATP-dependent DNA damage sensor activity"/>
    <property type="evidence" value="ECO:0007669"/>
    <property type="project" value="InterPro"/>
</dbReference>
<evidence type="ECO:0000256" key="8">
    <source>
        <dbReference type="ARBA" id="ARBA00022840"/>
    </source>
</evidence>
<dbReference type="Gene3D" id="3.30.565.10">
    <property type="entry name" value="Histidine kinase-like ATPase, C-terminal domain"/>
    <property type="match status" value="1"/>
</dbReference>
<proteinExistence type="inferred from homology"/>
<evidence type="ECO:0000313" key="18">
    <source>
        <dbReference type="Proteomes" id="UP000887568"/>
    </source>
</evidence>
<keyword evidence="4" id="KW-0547">Nucleotide-binding</keyword>
<comment type="similarity">
    <text evidence="2">Belongs to the DNA mismatch repair MutL/HexB family.</text>
</comment>
<dbReference type="PANTHER" id="PTHR10073:SF52">
    <property type="entry name" value="MISMATCH REPAIR ENDONUCLEASE PMS2"/>
    <property type="match status" value="1"/>
</dbReference>
<protein>
    <recommendedName>
        <fullName evidence="11">Mismatch repair endonuclease PMS2</fullName>
    </recommendedName>
    <alternativeName>
        <fullName evidence="13">DNA mismatch repair protein PMS2</fullName>
    </alternativeName>
    <alternativeName>
        <fullName evidence="12">PMS1 protein homolog 2</fullName>
    </alternativeName>
</protein>
<evidence type="ECO:0000256" key="6">
    <source>
        <dbReference type="ARBA" id="ARBA00022763"/>
    </source>
</evidence>
<dbReference type="InterPro" id="IPR014790">
    <property type="entry name" value="MutL_C"/>
</dbReference>
<dbReference type="Pfam" id="PF08676">
    <property type="entry name" value="MutL_C"/>
    <property type="match status" value="1"/>
</dbReference>
<dbReference type="InterPro" id="IPR037198">
    <property type="entry name" value="MutL_C_sf"/>
</dbReference>
<comment type="subcellular location">
    <subcellularLocation>
        <location evidence="1">Nucleus</location>
    </subcellularLocation>
</comment>
<dbReference type="EnsemblMetazoa" id="XM_038208374.1">
    <property type="protein sequence ID" value="XP_038064302.1"/>
    <property type="gene ID" value="LOC119734807"/>
</dbReference>
<dbReference type="InterPro" id="IPR036890">
    <property type="entry name" value="HATPase_C_sf"/>
</dbReference>
<dbReference type="Gene3D" id="3.30.1370.100">
    <property type="entry name" value="MutL, C-terminal domain, regulatory subdomain"/>
    <property type="match status" value="1"/>
</dbReference>
<evidence type="ECO:0000256" key="10">
    <source>
        <dbReference type="ARBA" id="ARBA00048778"/>
    </source>
</evidence>
<dbReference type="SUPFAM" id="SSF118116">
    <property type="entry name" value="DNA mismatch repair protein MutL"/>
    <property type="match status" value="1"/>
</dbReference>
<feature type="compositionally biased region" description="Basic and acidic residues" evidence="14">
    <location>
        <begin position="595"/>
        <end position="606"/>
    </location>
</feature>
<dbReference type="GO" id="GO:0005524">
    <property type="term" value="F:ATP binding"/>
    <property type="evidence" value="ECO:0007669"/>
    <property type="project" value="UniProtKB-KW"/>
</dbReference>
<evidence type="ECO:0000256" key="14">
    <source>
        <dbReference type="SAM" id="MobiDB-lite"/>
    </source>
</evidence>
<dbReference type="GO" id="GO:0030983">
    <property type="term" value="F:mismatched DNA binding"/>
    <property type="evidence" value="ECO:0007669"/>
    <property type="project" value="InterPro"/>
</dbReference>
<dbReference type="FunFam" id="3.30.1540.20:FF:000019">
    <property type="entry name" value="PMS1 homolog 2, mismatch repair system component"/>
    <property type="match status" value="1"/>
</dbReference>
<keyword evidence="7" id="KW-0378">Hydrolase</keyword>
<evidence type="ECO:0000313" key="17">
    <source>
        <dbReference type="EnsemblMetazoa" id="XP_038064302.1"/>
    </source>
</evidence>
<dbReference type="InterPro" id="IPR014762">
    <property type="entry name" value="DNA_mismatch_repair_CS"/>
</dbReference>
<dbReference type="NCBIfam" id="TIGR00585">
    <property type="entry name" value="mutl"/>
    <property type="match status" value="1"/>
</dbReference>
<sequence length="923" mass="103150">MIKMMAGSVKAIDKQSVHRICSGQVVLNLATAVKELVENALDAGATNIDIRLKEYGSEILEVTDNGSGVEENNFQGLTLKHHTSKLKDFSDLSSVDTFGFRGEALSSLCALSDMTIVTCHESVSVGSRLEYDHNGKLVKQTPCPRQHGTTVTLQNLFSTLPVRHKEFLRNLKKEFTKMAQLLQAYGIISSGVKLTCTNQVGQGKRSPVLSTSGNTLLKENIANVFGQKQLQSLLEFSQASPSSEQCEEYGITEQQLQDQLFKLTGYVSKSDHGQGRSSADRQYYYINQRPCDFPKVSKLVNEVYHMYNRHQYPFVVLDISLAKESVDVNVTPDKRKIFVLEEKSLLAMLKASLQLMFEPRSSLYDVNSQMKSSSGTNSGKTETGGISGPLARPSLSSASTGEGRKPDYGGLKVTLAGLKRSFSHAGSSSNEEQTRASKQPRLDAFLLKRSKTEPAKSPNHLSSMPHNHVTNDSQWSIKTGKDNSFQMEKDSIENNEDVCSGEAMPTRREGNEYPSTDVDPNITIDEEQHPDHGTHIETNSEECSKLPDPEELSSKLSYDQLERSPNSDLKQDGCPTLDRTRNLQGVLEESSSADKANDSATDKANDSSRNQDTMLSSRSEVNHSPNETEGPTSNEENVAVSAKTEDSEMTALKAKDNKTQQTVLVMDDSSFQGTASRREVRVPFSMDVLSNRMRDKQDSRCNSRTLTRTFKATIVPSDNSTAEEELKKHVSKDMFSCMEILGQFNLGFIIAKHNRDLFIIDQHATDEKYNFEMLQRHTVLQGQRLIQPMPLELTAVSESILIDNLEIFKKNGFDFSIDMEAMPTQRVKLTSLPMSKNWTFGKEDIDEVIFMLSDSPGVMCRPSRVRQMFASRSCRKSIMIGTALNKREMRKLVNHMADIDQPWNCPHGRPTMRHLFNLDMLPD</sequence>
<keyword evidence="6" id="KW-0227">DNA damage</keyword>
<dbReference type="RefSeq" id="XP_038064302.1">
    <property type="nucleotide sequence ID" value="XM_038208374.1"/>
</dbReference>
<dbReference type="Gene3D" id="3.30.230.10">
    <property type="match status" value="1"/>
</dbReference>
<reference evidence="17" key="1">
    <citation type="submission" date="2022-11" db="UniProtKB">
        <authorList>
            <consortium name="EnsemblMetazoa"/>
        </authorList>
    </citation>
    <scope>IDENTIFICATION</scope>
</reference>
<accession>A0A914AKP9</accession>
<evidence type="ECO:0000259" key="15">
    <source>
        <dbReference type="SMART" id="SM00853"/>
    </source>
</evidence>
<evidence type="ECO:0000256" key="11">
    <source>
        <dbReference type="ARBA" id="ARBA00072579"/>
    </source>
</evidence>
<evidence type="ECO:0000256" key="12">
    <source>
        <dbReference type="ARBA" id="ARBA00077255"/>
    </source>
</evidence>
<keyword evidence="18" id="KW-1185">Reference proteome</keyword>
<comment type="catalytic activity">
    <reaction evidence="10">
        <text>ATP + H2O = ADP + phosphate + H(+)</text>
        <dbReference type="Rhea" id="RHEA:13065"/>
        <dbReference type="ChEBI" id="CHEBI:15377"/>
        <dbReference type="ChEBI" id="CHEBI:15378"/>
        <dbReference type="ChEBI" id="CHEBI:30616"/>
        <dbReference type="ChEBI" id="CHEBI:43474"/>
        <dbReference type="ChEBI" id="CHEBI:456216"/>
    </reaction>
    <physiologicalReaction direction="left-to-right" evidence="10">
        <dbReference type="Rhea" id="RHEA:13066"/>
    </physiologicalReaction>
</comment>
<dbReference type="FunFam" id="3.30.1370.100:FF:000001">
    <property type="entry name" value="Mismatch repair endonuclease pms1, putative"/>
    <property type="match status" value="1"/>
</dbReference>
<organism evidence="17 18">
    <name type="scientific">Patiria miniata</name>
    <name type="common">Bat star</name>
    <name type="synonym">Asterina miniata</name>
    <dbReference type="NCBI Taxonomy" id="46514"/>
    <lineage>
        <taxon>Eukaryota</taxon>
        <taxon>Metazoa</taxon>
        <taxon>Echinodermata</taxon>
        <taxon>Eleutherozoa</taxon>
        <taxon>Asterozoa</taxon>
        <taxon>Asteroidea</taxon>
        <taxon>Valvatacea</taxon>
        <taxon>Valvatida</taxon>
        <taxon>Asterinidae</taxon>
        <taxon>Patiria</taxon>
    </lineage>
</organism>
<evidence type="ECO:0000259" key="16">
    <source>
        <dbReference type="SMART" id="SM01340"/>
    </source>
</evidence>
<evidence type="ECO:0000256" key="7">
    <source>
        <dbReference type="ARBA" id="ARBA00022801"/>
    </source>
</evidence>
<dbReference type="SMART" id="SM00853">
    <property type="entry name" value="MutL_C"/>
    <property type="match status" value="1"/>
</dbReference>
<dbReference type="AlphaFoldDB" id="A0A914AKP9"/>
<dbReference type="InterPro" id="IPR042120">
    <property type="entry name" value="MutL_C_dimsub"/>
</dbReference>
<feature type="compositionally biased region" description="Basic and acidic residues" evidence="14">
    <location>
        <begin position="526"/>
        <end position="535"/>
    </location>
</feature>
<dbReference type="GO" id="GO:0006298">
    <property type="term" value="P:mismatch repair"/>
    <property type="evidence" value="ECO:0007669"/>
    <property type="project" value="InterPro"/>
</dbReference>
<dbReference type="InterPro" id="IPR014721">
    <property type="entry name" value="Ribsml_uS5_D2-typ_fold_subgr"/>
</dbReference>